<reference evidence="4" key="1">
    <citation type="submission" date="2020-01" db="EMBL/GenBank/DDBJ databases">
        <authorList>
            <person name="Mishra B."/>
        </authorList>
    </citation>
    <scope>NUCLEOTIDE SEQUENCE [LARGE SCALE GENOMIC DNA]</scope>
</reference>
<feature type="compositionally biased region" description="Basic and acidic residues" evidence="2">
    <location>
        <begin position="13"/>
        <end position="26"/>
    </location>
</feature>
<name>A0A6D2HPF3_9BRAS</name>
<evidence type="ECO:0000313" key="4">
    <source>
        <dbReference type="EMBL" id="CAA7017336.1"/>
    </source>
</evidence>
<dbReference type="Proteomes" id="UP000467841">
    <property type="component" value="Unassembled WGS sequence"/>
</dbReference>
<comment type="caution">
    <text evidence="4">The sequence shown here is derived from an EMBL/GenBank/DDBJ whole genome shotgun (WGS) entry which is preliminary data.</text>
</comment>
<organism evidence="4 5">
    <name type="scientific">Microthlaspi erraticum</name>
    <dbReference type="NCBI Taxonomy" id="1685480"/>
    <lineage>
        <taxon>Eukaryota</taxon>
        <taxon>Viridiplantae</taxon>
        <taxon>Streptophyta</taxon>
        <taxon>Embryophyta</taxon>
        <taxon>Tracheophyta</taxon>
        <taxon>Spermatophyta</taxon>
        <taxon>Magnoliopsida</taxon>
        <taxon>eudicotyledons</taxon>
        <taxon>Gunneridae</taxon>
        <taxon>Pentapetalae</taxon>
        <taxon>rosids</taxon>
        <taxon>malvids</taxon>
        <taxon>Brassicales</taxon>
        <taxon>Brassicaceae</taxon>
        <taxon>Coluteocarpeae</taxon>
        <taxon>Microthlaspi</taxon>
    </lineage>
</organism>
<dbReference type="GO" id="GO:0003723">
    <property type="term" value="F:RNA binding"/>
    <property type="evidence" value="ECO:0007669"/>
    <property type="project" value="UniProtKB-UniRule"/>
</dbReference>
<dbReference type="PROSITE" id="PS50102">
    <property type="entry name" value="RRM"/>
    <property type="match status" value="1"/>
</dbReference>
<dbReference type="AlphaFoldDB" id="A0A6D2HPF3"/>
<dbReference type="SUPFAM" id="SSF54928">
    <property type="entry name" value="RNA-binding domain, RBD"/>
    <property type="match status" value="1"/>
</dbReference>
<protein>
    <recommendedName>
        <fullName evidence="3">RRM domain-containing protein</fullName>
    </recommendedName>
</protein>
<evidence type="ECO:0000313" key="5">
    <source>
        <dbReference type="Proteomes" id="UP000467841"/>
    </source>
</evidence>
<dbReference type="InterPro" id="IPR035979">
    <property type="entry name" value="RBD_domain_sf"/>
</dbReference>
<accession>A0A6D2HPF3</accession>
<dbReference type="InterPro" id="IPR012677">
    <property type="entry name" value="Nucleotide-bd_a/b_plait_sf"/>
</dbReference>
<feature type="domain" description="RRM" evidence="3">
    <location>
        <begin position="42"/>
        <end position="121"/>
    </location>
</feature>
<dbReference type="EMBL" id="CACVBM020000321">
    <property type="protein sequence ID" value="CAA7017336.1"/>
    <property type="molecule type" value="Genomic_DNA"/>
</dbReference>
<keyword evidence="5" id="KW-1185">Reference proteome</keyword>
<gene>
    <name evidence="4" type="ORF">MERR_LOCUS4571</name>
</gene>
<dbReference type="Gene3D" id="3.30.70.330">
    <property type="match status" value="1"/>
</dbReference>
<evidence type="ECO:0000259" key="3">
    <source>
        <dbReference type="PROSITE" id="PS50102"/>
    </source>
</evidence>
<feature type="region of interest" description="Disordered" evidence="2">
    <location>
        <begin position="1"/>
        <end position="26"/>
    </location>
</feature>
<keyword evidence="1" id="KW-0694">RNA-binding</keyword>
<evidence type="ECO:0000256" key="1">
    <source>
        <dbReference type="PROSITE-ProRule" id="PRU00176"/>
    </source>
</evidence>
<evidence type="ECO:0000256" key="2">
    <source>
        <dbReference type="SAM" id="MobiDB-lite"/>
    </source>
</evidence>
<sequence length="153" mass="17099">MLMNKAPAPSSSTKEEPQEKKNGLAKDECCFKTEDSDGDDSSSIFVRGINTCLAREDIKSALRKHFESGGCQVSRVFVPIECQTGVPLGYAFVDVDDMEKALQLGGGWMGGRMFLVMMAQYQKESISFPNFDGCQDCGDYLFERRQKRFLARP</sequence>
<proteinExistence type="predicted"/>
<dbReference type="InterPro" id="IPR000504">
    <property type="entry name" value="RRM_dom"/>
</dbReference>
<dbReference type="OrthoDB" id="1113139at2759"/>